<dbReference type="AlphaFoldDB" id="A0A6J4MBM9"/>
<sequence length="84" mass="10073">DDLDPARHRRHHCHLRRARAAHRRRPLRPLRRAGLRAGDAARRHRPAVLRPPRQRPPSVPARRRRVDPRRDRQAARRPGVQRRL</sequence>
<dbReference type="EMBL" id="CADCUE010000220">
    <property type="protein sequence ID" value="CAA9351055.1"/>
    <property type="molecule type" value="Genomic_DNA"/>
</dbReference>
<feature type="non-terminal residue" evidence="2">
    <location>
        <position position="1"/>
    </location>
</feature>
<gene>
    <name evidence="2" type="ORF">AVDCRST_MAG16-2362</name>
</gene>
<feature type="compositionally biased region" description="Basic residues" evidence="1">
    <location>
        <begin position="7"/>
        <end position="34"/>
    </location>
</feature>
<protein>
    <submittedName>
        <fullName evidence="2">Uncharacterized protein</fullName>
    </submittedName>
</protein>
<organism evidence="2">
    <name type="scientific">uncultured Frankineae bacterium</name>
    <dbReference type="NCBI Taxonomy" id="437475"/>
    <lineage>
        <taxon>Bacteria</taxon>
        <taxon>Bacillati</taxon>
        <taxon>Actinomycetota</taxon>
        <taxon>Actinomycetes</taxon>
        <taxon>Frankiales</taxon>
        <taxon>environmental samples</taxon>
    </lineage>
</organism>
<evidence type="ECO:0000256" key="1">
    <source>
        <dbReference type="SAM" id="MobiDB-lite"/>
    </source>
</evidence>
<feature type="non-terminal residue" evidence="2">
    <location>
        <position position="84"/>
    </location>
</feature>
<accession>A0A6J4MBM9</accession>
<evidence type="ECO:0000313" key="2">
    <source>
        <dbReference type="EMBL" id="CAA9351055.1"/>
    </source>
</evidence>
<reference evidence="2" key="1">
    <citation type="submission" date="2020-02" db="EMBL/GenBank/DDBJ databases">
        <authorList>
            <person name="Meier V. D."/>
        </authorList>
    </citation>
    <scope>NUCLEOTIDE SEQUENCE</scope>
    <source>
        <strain evidence="2">AVDCRST_MAG16</strain>
    </source>
</reference>
<feature type="region of interest" description="Disordered" evidence="1">
    <location>
        <begin position="1"/>
        <end position="84"/>
    </location>
</feature>
<name>A0A6J4MBM9_9ACTN</name>
<proteinExistence type="predicted"/>